<evidence type="ECO:0008006" key="4">
    <source>
        <dbReference type="Google" id="ProtNLM"/>
    </source>
</evidence>
<keyword evidence="1" id="KW-1133">Transmembrane helix</keyword>
<feature type="transmembrane region" description="Helical" evidence="1">
    <location>
        <begin position="128"/>
        <end position="147"/>
    </location>
</feature>
<dbReference type="Proteomes" id="UP000070633">
    <property type="component" value="Unassembled WGS sequence"/>
</dbReference>
<evidence type="ECO:0000256" key="1">
    <source>
        <dbReference type="SAM" id="Phobius"/>
    </source>
</evidence>
<accession>A0ABR5TJB6</accession>
<sequence>MVESHNLFFLVISLLPILSSSILTVTYFRCLPESKSRIKLWVPVILGFTIPTPFILLNAHLDILGILLWLVLGISYWYGWKKATSKVSKIRKFQTGIEEIGKSEETTTSADPRGAAVYKLGSTARTGAFLGLLVLLPLLVTILNSYLSLNLWKTNK</sequence>
<feature type="transmembrane region" description="Helical" evidence="1">
    <location>
        <begin position="6"/>
        <end position="28"/>
    </location>
</feature>
<dbReference type="EMBL" id="LHYI01000046">
    <property type="protein sequence ID" value="KXB07876.1"/>
    <property type="molecule type" value="Genomic_DNA"/>
</dbReference>
<protein>
    <recommendedName>
        <fullName evidence="4">DUF1616 domain-containing protein</fullName>
    </recommendedName>
</protein>
<proteinExistence type="predicted"/>
<organism evidence="2 3">
    <name type="scientific">candidate division MSBL1 archaeon SCGC-AAA382M17</name>
    <dbReference type="NCBI Taxonomy" id="1698284"/>
    <lineage>
        <taxon>Archaea</taxon>
        <taxon>Methanobacteriati</taxon>
        <taxon>Methanobacteriota</taxon>
        <taxon>candidate division MSBL1</taxon>
    </lineage>
</organism>
<feature type="transmembrane region" description="Helical" evidence="1">
    <location>
        <begin position="40"/>
        <end position="57"/>
    </location>
</feature>
<reference evidence="2 3" key="1">
    <citation type="journal article" date="2016" name="Sci. Rep.">
        <title>Metabolic traits of an uncultured archaeal lineage -MSBL1- from brine pools of the Red Sea.</title>
        <authorList>
            <person name="Mwirichia R."/>
            <person name="Alam I."/>
            <person name="Rashid M."/>
            <person name="Vinu M."/>
            <person name="Ba-Alawi W."/>
            <person name="Anthony Kamau A."/>
            <person name="Kamanda Ngugi D."/>
            <person name="Goker M."/>
            <person name="Klenk H.P."/>
            <person name="Bajic V."/>
            <person name="Stingl U."/>
        </authorList>
    </citation>
    <scope>NUCLEOTIDE SEQUENCE [LARGE SCALE GENOMIC DNA]</scope>
    <source>
        <strain evidence="2">SCGC-AAA382M17</strain>
    </source>
</reference>
<feature type="transmembrane region" description="Helical" evidence="1">
    <location>
        <begin position="63"/>
        <end position="80"/>
    </location>
</feature>
<evidence type="ECO:0000313" key="2">
    <source>
        <dbReference type="EMBL" id="KXB07876.1"/>
    </source>
</evidence>
<comment type="caution">
    <text evidence="2">The sequence shown here is derived from an EMBL/GenBank/DDBJ whole genome shotgun (WGS) entry which is preliminary data.</text>
</comment>
<gene>
    <name evidence="2" type="ORF">AKJ55_01775</name>
</gene>
<evidence type="ECO:0000313" key="3">
    <source>
        <dbReference type="Proteomes" id="UP000070633"/>
    </source>
</evidence>
<keyword evidence="1" id="KW-0472">Membrane</keyword>
<keyword evidence="1" id="KW-0812">Transmembrane</keyword>
<keyword evidence="3" id="KW-1185">Reference proteome</keyword>
<name>A0ABR5TJB6_9EURY</name>